<accession>A0ACC1MHC3</accession>
<organism evidence="1 2">
    <name type="scientific">Zarea fungicola</name>
    <dbReference type="NCBI Taxonomy" id="93591"/>
    <lineage>
        <taxon>Eukaryota</taxon>
        <taxon>Fungi</taxon>
        <taxon>Dikarya</taxon>
        <taxon>Ascomycota</taxon>
        <taxon>Pezizomycotina</taxon>
        <taxon>Sordariomycetes</taxon>
        <taxon>Hypocreomycetidae</taxon>
        <taxon>Hypocreales</taxon>
        <taxon>Cordycipitaceae</taxon>
        <taxon>Zarea</taxon>
    </lineage>
</organism>
<sequence length="125" mass="13822">MADEEPKTCDGAAVDLSHRSLRIASIFIILVASLIGALAPVLLARQTRMHVPKFTFFICKYVGTGVIVATAFLHLLDPAIDNFSDECVAARVPDYPWALAIALMTLPDGPRSRRWQWLRERGAIC</sequence>
<protein>
    <submittedName>
        <fullName evidence="1">Uncharacterized protein</fullName>
    </submittedName>
</protein>
<gene>
    <name evidence="1" type="ORF">NQ176_g10508</name>
</gene>
<keyword evidence="2" id="KW-1185">Reference proteome</keyword>
<dbReference type="EMBL" id="JANJQO010002898">
    <property type="protein sequence ID" value="KAJ2965666.1"/>
    <property type="molecule type" value="Genomic_DNA"/>
</dbReference>
<reference evidence="1" key="1">
    <citation type="submission" date="2022-08" db="EMBL/GenBank/DDBJ databases">
        <title>Genome Sequence of Lecanicillium fungicola.</title>
        <authorList>
            <person name="Buettner E."/>
        </authorList>
    </citation>
    <scope>NUCLEOTIDE SEQUENCE</scope>
    <source>
        <strain evidence="1">Babe33</strain>
    </source>
</reference>
<dbReference type="Proteomes" id="UP001143910">
    <property type="component" value="Unassembled WGS sequence"/>
</dbReference>
<evidence type="ECO:0000313" key="2">
    <source>
        <dbReference type="Proteomes" id="UP001143910"/>
    </source>
</evidence>
<comment type="caution">
    <text evidence="1">The sequence shown here is derived from an EMBL/GenBank/DDBJ whole genome shotgun (WGS) entry which is preliminary data.</text>
</comment>
<name>A0ACC1MHC3_9HYPO</name>
<proteinExistence type="predicted"/>
<evidence type="ECO:0000313" key="1">
    <source>
        <dbReference type="EMBL" id="KAJ2965666.1"/>
    </source>
</evidence>